<evidence type="ECO:0000313" key="2">
    <source>
        <dbReference type="EMBL" id="SEK27165.1"/>
    </source>
</evidence>
<evidence type="ECO:0000313" key="3">
    <source>
        <dbReference type="Proteomes" id="UP000182719"/>
    </source>
</evidence>
<feature type="signal peptide" evidence="1">
    <location>
        <begin position="1"/>
        <end position="19"/>
    </location>
</feature>
<feature type="chain" id="PRO_5010325534" evidence="1">
    <location>
        <begin position="20"/>
        <end position="183"/>
    </location>
</feature>
<organism evidence="2 3">
    <name type="scientific">Stigmatella aurantiaca</name>
    <dbReference type="NCBI Taxonomy" id="41"/>
    <lineage>
        <taxon>Bacteria</taxon>
        <taxon>Pseudomonadati</taxon>
        <taxon>Myxococcota</taxon>
        <taxon>Myxococcia</taxon>
        <taxon>Myxococcales</taxon>
        <taxon>Cystobacterineae</taxon>
        <taxon>Archangiaceae</taxon>
        <taxon>Stigmatella</taxon>
    </lineage>
</organism>
<dbReference type="OrthoDB" id="9951602at2"/>
<protein>
    <submittedName>
        <fullName evidence="2">Uncharacterized protein</fullName>
    </submittedName>
</protein>
<sequence>MRKALRILLLVAGCTVMMATSQIDDMGRRSAFVTLGAGEAQTFAVQAHPTKAVELQHRLHVRFSSDWKGGEGAWVVGLVSKWGAGPLQVTPQDTFTVGQELSGGWRVAFVAQVPFETRSGDGWELPEGDALLTLYAPEQALLGELEVDLKAMEAQCKCDVYAGVSPQAGSFVPGMPADGGDGG</sequence>
<dbReference type="EMBL" id="FOAP01000001">
    <property type="protein sequence ID" value="SEK27165.1"/>
    <property type="molecule type" value="Genomic_DNA"/>
</dbReference>
<name>A0A1H7FUW8_STIAU</name>
<keyword evidence="1" id="KW-0732">Signal</keyword>
<proteinExistence type="predicted"/>
<keyword evidence="3" id="KW-1185">Reference proteome</keyword>
<gene>
    <name evidence="2" type="ORF">SAMN05444354_101156</name>
</gene>
<accession>A0A1H7FUW8</accession>
<evidence type="ECO:0000256" key="1">
    <source>
        <dbReference type="SAM" id="SignalP"/>
    </source>
</evidence>
<reference evidence="3" key="1">
    <citation type="submission" date="2016-10" db="EMBL/GenBank/DDBJ databases">
        <authorList>
            <person name="Varghese N."/>
            <person name="Submissions S."/>
        </authorList>
    </citation>
    <scope>NUCLEOTIDE SEQUENCE [LARGE SCALE GENOMIC DNA]</scope>
    <source>
        <strain evidence="3">DSM 17044</strain>
    </source>
</reference>
<dbReference type="AlphaFoldDB" id="A0A1H7FUW8"/>
<dbReference type="RefSeq" id="WP_075004461.1">
    <property type="nucleotide sequence ID" value="NZ_FOAP01000001.1"/>
</dbReference>
<dbReference type="Proteomes" id="UP000182719">
    <property type="component" value="Unassembled WGS sequence"/>
</dbReference>